<reference evidence="2 3" key="1">
    <citation type="journal article" date="2017" name="Int. J. Syst. Evol. Microbiol.">
        <title>Oleiagrimonas citrea sp. nov., a marine bacterium isolated from tidal flat sediment and emended description of the genus Oleiagrimonas Fang et al. 2015 and Oleiagrimonas soli.</title>
        <authorList>
            <person name="Yang S.H."/>
            <person name="Seo H.S."/>
            <person name="Seong C.N."/>
            <person name="Kwon K.K."/>
        </authorList>
    </citation>
    <scope>NUCLEOTIDE SEQUENCE [LARGE SCALE GENOMIC DNA]</scope>
    <source>
        <strain evidence="2 3">MEBiC09124</strain>
    </source>
</reference>
<dbReference type="EMBL" id="JAAZQD010000003">
    <property type="protein sequence ID" value="NKZ38952.1"/>
    <property type="molecule type" value="Genomic_DNA"/>
</dbReference>
<dbReference type="Proteomes" id="UP000541636">
    <property type="component" value="Unassembled WGS sequence"/>
</dbReference>
<keyword evidence="3" id="KW-1185">Reference proteome</keyword>
<dbReference type="AlphaFoldDB" id="A0A846ZM84"/>
<dbReference type="Gene3D" id="3.90.950.20">
    <property type="entry name" value="CinA-like"/>
    <property type="match status" value="1"/>
</dbReference>
<dbReference type="Pfam" id="PF02464">
    <property type="entry name" value="CinA"/>
    <property type="match status" value="1"/>
</dbReference>
<accession>A0A846ZM84</accession>
<evidence type="ECO:0000313" key="3">
    <source>
        <dbReference type="Proteomes" id="UP000541636"/>
    </source>
</evidence>
<comment type="caution">
    <text evidence="2">The sequence shown here is derived from an EMBL/GenBank/DDBJ whole genome shotgun (WGS) entry which is preliminary data.</text>
</comment>
<evidence type="ECO:0000259" key="1">
    <source>
        <dbReference type="Pfam" id="PF02464"/>
    </source>
</evidence>
<dbReference type="InterPro" id="IPR008136">
    <property type="entry name" value="CinA_C"/>
</dbReference>
<name>A0A846ZM84_9GAMM</name>
<protein>
    <submittedName>
        <fullName evidence="2">CinA family protein</fullName>
    </submittedName>
</protein>
<organism evidence="2 3">
    <name type="scientific">Oleiagrimonas citrea</name>
    <dbReference type="NCBI Taxonomy" id="1665687"/>
    <lineage>
        <taxon>Bacteria</taxon>
        <taxon>Pseudomonadati</taxon>
        <taxon>Pseudomonadota</taxon>
        <taxon>Gammaproteobacteria</taxon>
        <taxon>Lysobacterales</taxon>
        <taxon>Rhodanobacteraceae</taxon>
        <taxon>Oleiagrimonas</taxon>
    </lineage>
</organism>
<evidence type="ECO:0000313" key="2">
    <source>
        <dbReference type="EMBL" id="NKZ38952.1"/>
    </source>
</evidence>
<proteinExistence type="predicted"/>
<sequence length="195" mass="20510">MCFPCRVGWRYDLGSAARGRCGFPDSECTVNIPCEADLQQRARAVADDLMAANLMLVSAESCSGGWIAKILTDLPGSSAWFECGVVAYSYEAKEALLGVNPRTLEATGAVSEETVLEMVAGALAHLGAGVAVAVTGIAGPSGGTEDKPVGTVWIGWKRRGGYARAELFHFEGDRDAVRRQTVAAALDGVRQTLTA</sequence>
<feature type="domain" description="CinA C-terminal" evidence="1">
    <location>
        <begin position="40"/>
        <end position="193"/>
    </location>
</feature>
<dbReference type="NCBIfam" id="TIGR00199">
    <property type="entry name" value="PncC_domain"/>
    <property type="match status" value="1"/>
</dbReference>
<dbReference type="InterPro" id="IPR036653">
    <property type="entry name" value="CinA-like_C"/>
</dbReference>
<gene>
    <name evidence="2" type="ORF">HF690_08255</name>
</gene>
<dbReference type="SUPFAM" id="SSF142433">
    <property type="entry name" value="CinA-like"/>
    <property type="match status" value="1"/>
</dbReference>